<evidence type="ECO:0000256" key="4">
    <source>
        <dbReference type="ARBA" id="ARBA00022737"/>
    </source>
</evidence>
<dbReference type="Gene3D" id="3.30.160.60">
    <property type="entry name" value="Classic Zinc Finger"/>
    <property type="match status" value="2"/>
</dbReference>
<comment type="subcellular location">
    <subcellularLocation>
        <location evidence="1">Nucleus</location>
    </subcellularLocation>
</comment>
<keyword evidence="6" id="KW-0862">Zinc</keyword>
<evidence type="ECO:0000256" key="5">
    <source>
        <dbReference type="ARBA" id="ARBA00022771"/>
    </source>
</evidence>
<organism evidence="10 11">
    <name type="scientific">Leucopsar rothschildi</name>
    <name type="common">Bali myna</name>
    <name type="synonym">Rothschild's mynah</name>
    <dbReference type="NCBI Taxonomy" id="127929"/>
    <lineage>
        <taxon>Eukaryota</taxon>
        <taxon>Metazoa</taxon>
        <taxon>Chordata</taxon>
        <taxon>Craniata</taxon>
        <taxon>Vertebrata</taxon>
        <taxon>Euteleostomi</taxon>
        <taxon>Archelosauria</taxon>
        <taxon>Archosauria</taxon>
        <taxon>Dinosauria</taxon>
        <taxon>Saurischia</taxon>
        <taxon>Theropoda</taxon>
        <taxon>Coelurosauria</taxon>
        <taxon>Aves</taxon>
        <taxon>Neognathae</taxon>
        <taxon>Neoaves</taxon>
        <taxon>Telluraves</taxon>
        <taxon>Australaves</taxon>
        <taxon>Passeriformes</taxon>
        <taxon>Sturnidae</taxon>
        <taxon>Leucopsar</taxon>
    </lineage>
</organism>
<dbReference type="FunFam" id="3.30.160.60:FF:001430">
    <property type="entry name" value="Uncharacterized protein"/>
    <property type="match status" value="1"/>
</dbReference>
<keyword evidence="7" id="KW-0539">Nucleus</keyword>
<keyword evidence="3" id="KW-0479">Metal-binding</keyword>
<dbReference type="EMBL" id="VZTC01001961">
    <property type="protein sequence ID" value="NXB44165.1"/>
    <property type="molecule type" value="Genomic_DNA"/>
</dbReference>
<dbReference type="SMART" id="SM00355">
    <property type="entry name" value="ZnF_C2H2"/>
    <property type="match status" value="1"/>
</dbReference>
<evidence type="ECO:0000313" key="10">
    <source>
        <dbReference type="EMBL" id="NXB44165.1"/>
    </source>
</evidence>
<evidence type="ECO:0000256" key="8">
    <source>
        <dbReference type="PROSITE-ProRule" id="PRU00042"/>
    </source>
</evidence>
<dbReference type="Proteomes" id="UP000522331">
    <property type="component" value="Unassembled WGS sequence"/>
</dbReference>
<evidence type="ECO:0000259" key="9">
    <source>
        <dbReference type="PROSITE" id="PS50157"/>
    </source>
</evidence>
<evidence type="ECO:0000256" key="7">
    <source>
        <dbReference type="ARBA" id="ARBA00023242"/>
    </source>
</evidence>
<feature type="non-terminal residue" evidence="10">
    <location>
        <position position="1"/>
    </location>
</feature>
<proteinExistence type="inferred from homology"/>
<reference evidence="10 11" key="1">
    <citation type="submission" date="2019-09" db="EMBL/GenBank/DDBJ databases">
        <title>Bird 10,000 Genomes (B10K) Project - Family phase.</title>
        <authorList>
            <person name="Zhang G."/>
        </authorList>
    </citation>
    <scope>NUCLEOTIDE SEQUENCE [LARGE SCALE GENOMIC DNA]</scope>
    <source>
        <strain evidence="10">B10K-DU-002-02</strain>
        <tissue evidence="10">Muscle</tissue>
    </source>
</reference>
<dbReference type="PANTHER" id="PTHR23226:SF416">
    <property type="entry name" value="FI01424P"/>
    <property type="match status" value="1"/>
</dbReference>
<dbReference type="PANTHER" id="PTHR23226">
    <property type="entry name" value="ZINC FINGER AND SCAN DOMAIN-CONTAINING"/>
    <property type="match status" value="1"/>
</dbReference>
<evidence type="ECO:0000256" key="3">
    <source>
        <dbReference type="ARBA" id="ARBA00022723"/>
    </source>
</evidence>
<dbReference type="InterPro" id="IPR036236">
    <property type="entry name" value="Znf_C2H2_sf"/>
</dbReference>
<feature type="domain" description="C2H2-type" evidence="9">
    <location>
        <begin position="21"/>
        <end position="48"/>
    </location>
</feature>
<evidence type="ECO:0000313" key="11">
    <source>
        <dbReference type="Proteomes" id="UP000522331"/>
    </source>
</evidence>
<feature type="non-terminal residue" evidence="10">
    <location>
        <position position="56"/>
    </location>
</feature>
<keyword evidence="5 8" id="KW-0863">Zinc-finger</keyword>
<evidence type="ECO:0000256" key="1">
    <source>
        <dbReference type="ARBA" id="ARBA00004123"/>
    </source>
</evidence>
<dbReference type="GO" id="GO:0000978">
    <property type="term" value="F:RNA polymerase II cis-regulatory region sequence-specific DNA binding"/>
    <property type="evidence" value="ECO:0007669"/>
    <property type="project" value="TreeGrafter"/>
</dbReference>
<evidence type="ECO:0000256" key="2">
    <source>
        <dbReference type="ARBA" id="ARBA00006991"/>
    </source>
</evidence>
<name>A0A7K8DXF8_LEURO</name>
<dbReference type="SUPFAM" id="SSF57667">
    <property type="entry name" value="beta-beta-alpha zinc fingers"/>
    <property type="match status" value="1"/>
</dbReference>
<accession>A0A7K8DXF8</accession>
<dbReference type="GO" id="GO:0005634">
    <property type="term" value="C:nucleus"/>
    <property type="evidence" value="ECO:0007669"/>
    <property type="project" value="UniProtKB-SubCell"/>
</dbReference>
<keyword evidence="11" id="KW-1185">Reference proteome</keyword>
<dbReference type="GO" id="GO:0008270">
    <property type="term" value="F:zinc ion binding"/>
    <property type="evidence" value="ECO:0007669"/>
    <property type="project" value="UniProtKB-KW"/>
</dbReference>
<gene>
    <name evidence="10" type="primary">Znf543</name>
    <name evidence="10" type="ORF">LEUROT_R04600</name>
</gene>
<dbReference type="GO" id="GO:0000981">
    <property type="term" value="F:DNA-binding transcription factor activity, RNA polymerase II-specific"/>
    <property type="evidence" value="ECO:0007669"/>
    <property type="project" value="TreeGrafter"/>
</dbReference>
<comment type="similarity">
    <text evidence="2">Belongs to the krueppel C2H2-type zinc-finger protein family.</text>
</comment>
<comment type="caution">
    <text evidence="10">The sequence shown here is derived from an EMBL/GenBank/DDBJ whole genome shotgun (WGS) entry which is preliminary data.</text>
</comment>
<sequence>SSSCSSDLVVSDPLRGREKPYKCLECGKSFIARSNLTSHQKIHTGEWPLECSECGK</sequence>
<evidence type="ECO:0000256" key="6">
    <source>
        <dbReference type="ARBA" id="ARBA00022833"/>
    </source>
</evidence>
<dbReference type="Pfam" id="PF00096">
    <property type="entry name" value="zf-C2H2"/>
    <property type="match status" value="1"/>
</dbReference>
<keyword evidence="4" id="KW-0677">Repeat</keyword>
<dbReference type="AlphaFoldDB" id="A0A7K8DXF8"/>
<protein>
    <submittedName>
        <fullName evidence="10">ZN543 protein</fullName>
    </submittedName>
</protein>
<dbReference type="InterPro" id="IPR013087">
    <property type="entry name" value="Znf_C2H2_type"/>
</dbReference>
<dbReference type="PROSITE" id="PS50157">
    <property type="entry name" value="ZINC_FINGER_C2H2_2"/>
    <property type="match status" value="1"/>
</dbReference>
<dbReference type="PROSITE" id="PS00028">
    <property type="entry name" value="ZINC_FINGER_C2H2_1"/>
    <property type="match status" value="1"/>
</dbReference>